<sequence>MVSFAGTIRILSRRSPSLDGRHTLLHRCHLHTAPTALKWKLSILTIDSVADLSHLKRAAEGRIMQNEKSDRNDVSLPTATFLVNRSQATRPSLDGVETKGLSHCHSHCHNGLARTNYVWDGCCTGRMAVDDGEPAMP</sequence>
<evidence type="ECO:0000313" key="2">
    <source>
        <dbReference type="Proteomes" id="UP001281761"/>
    </source>
</evidence>
<protein>
    <submittedName>
        <fullName evidence="1">Uncharacterized protein</fullName>
    </submittedName>
</protein>
<name>A0ABQ9XUY4_9EUKA</name>
<reference evidence="1 2" key="1">
    <citation type="journal article" date="2022" name="bioRxiv">
        <title>Genomics of Preaxostyla Flagellates Illuminates Evolutionary Transitions and the Path Towards Mitochondrial Loss.</title>
        <authorList>
            <person name="Novak L.V.F."/>
            <person name="Treitli S.C."/>
            <person name="Pyrih J."/>
            <person name="Halakuc P."/>
            <person name="Pipaliya S.V."/>
            <person name="Vacek V."/>
            <person name="Brzon O."/>
            <person name="Soukal P."/>
            <person name="Eme L."/>
            <person name="Dacks J.B."/>
            <person name="Karnkowska A."/>
            <person name="Elias M."/>
            <person name="Hampl V."/>
        </authorList>
    </citation>
    <scope>NUCLEOTIDE SEQUENCE [LARGE SCALE GENOMIC DNA]</scope>
    <source>
        <strain evidence="1">NAU3</strain>
        <tissue evidence="1">Gut</tissue>
    </source>
</reference>
<dbReference type="Proteomes" id="UP001281761">
    <property type="component" value="Unassembled WGS sequence"/>
</dbReference>
<proteinExistence type="predicted"/>
<organism evidence="1 2">
    <name type="scientific">Blattamonas nauphoetae</name>
    <dbReference type="NCBI Taxonomy" id="2049346"/>
    <lineage>
        <taxon>Eukaryota</taxon>
        <taxon>Metamonada</taxon>
        <taxon>Preaxostyla</taxon>
        <taxon>Oxymonadida</taxon>
        <taxon>Blattamonas</taxon>
    </lineage>
</organism>
<evidence type="ECO:0000313" key="1">
    <source>
        <dbReference type="EMBL" id="KAK2955280.1"/>
    </source>
</evidence>
<dbReference type="EMBL" id="JARBJD010000069">
    <property type="protein sequence ID" value="KAK2955280.1"/>
    <property type="molecule type" value="Genomic_DNA"/>
</dbReference>
<keyword evidence="2" id="KW-1185">Reference proteome</keyword>
<comment type="caution">
    <text evidence="1">The sequence shown here is derived from an EMBL/GenBank/DDBJ whole genome shotgun (WGS) entry which is preliminary data.</text>
</comment>
<gene>
    <name evidence="1" type="ORF">BLNAU_9832</name>
</gene>
<accession>A0ABQ9XUY4</accession>